<accession>A0A7C8KSE2</accession>
<dbReference type="EMBL" id="WEID01000009">
    <property type="protein sequence ID" value="KAB8138997.1"/>
    <property type="molecule type" value="Genomic_DNA"/>
</dbReference>
<reference evidence="2 3" key="1">
    <citation type="submission" date="2019-10" db="EMBL/GenBank/DDBJ databases">
        <title>Gracilibacillus sp. nov. isolated from rice seeds.</title>
        <authorList>
            <person name="He S."/>
        </authorList>
    </citation>
    <scope>NUCLEOTIDE SEQUENCE [LARGE SCALE GENOMIC DNA]</scope>
    <source>
        <strain evidence="2 3">TD8</strain>
    </source>
</reference>
<keyword evidence="1" id="KW-0812">Transmembrane</keyword>
<evidence type="ECO:0000313" key="2">
    <source>
        <dbReference type="EMBL" id="KAB8138997.1"/>
    </source>
</evidence>
<evidence type="ECO:0000313" key="3">
    <source>
        <dbReference type="Proteomes" id="UP000480246"/>
    </source>
</evidence>
<protein>
    <submittedName>
        <fullName evidence="2">Uncharacterized protein</fullName>
    </submittedName>
</protein>
<dbReference type="Proteomes" id="UP000480246">
    <property type="component" value="Unassembled WGS sequence"/>
</dbReference>
<organism evidence="2 3">
    <name type="scientific">Gracilibacillus oryzae</name>
    <dbReference type="NCBI Taxonomy" id="1672701"/>
    <lineage>
        <taxon>Bacteria</taxon>
        <taxon>Bacillati</taxon>
        <taxon>Bacillota</taxon>
        <taxon>Bacilli</taxon>
        <taxon>Bacillales</taxon>
        <taxon>Bacillaceae</taxon>
        <taxon>Gracilibacillus</taxon>
    </lineage>
</organism>
<evidence type="ECO:0000256" key="1">
    <source>
        <dbReference type="SAM" id="Phobius"/>
    </source>
</evidence>
<dbReference type="OrthoDB" id="10000047at2"/>
<feature type="transmembrane region" description="Helical" evidence="1">
    <location>
        <begin position="28"/>
        <end position="49"/>
    </location>
</feature>
<keyword evidence="1" id="KW-1133">Transmembrane helix</keyword>
<keyword evidence="3" id="KW-1185">Reference proteome</keyword>
<gene>
    <name evidence="2" type="ORF">F9U64_02530</name>
</gene>
<sequence length="76" mass="8081">MTKIGQQLYVKGQTAVNRLRKDEEGSTAVEFMGIAAVAVVIIMIAMNFFDGGQGEGLIDGLLGSIIEGVTGLFSFR</sequence>
<dbReference type="RefSeq" id="WP_153401314.1">
    <property type="nucleotide sequence ID" value="NZ_ML762424.1"/>
</dbReference>
<dbReference type="AlphaFoldDB" id="A0A7C8KSE2"/>
<keyword evidence="1" id="KW-0472">Membrane</keyword>
<proteinExistence type="predicted"/>
<name>A0A7C8KSE2_9BACI</name>
<comment type="caution">
    <text evidence="2">The sequence shown here is derived from an EMBL/GenBank/DDBJ whole genome shotgun (WGS) entry which is preliminary data.</text>
</comment>